<reference evidence="4" key="1">
    <citation type="submission" date="2025-08" db="UniProtKB">
        <authorList>
            <consortium name="Ensembl"/>
        </authorList>
    </citation>
    <scope>IDENTIFICATION</scope>
</reference>
<dbReference type="FunFam" id="3.30.420.10:FF:000032">
    <property type="entry name" value="Retrovirus-related Pol polyprotein from transposon 297-like Protein"/>
    <property type="match status" value="1"/>
</dbReference>
<dbReference type="AlphaFoldDB" id="A0A3Q4GD24"/>
<dbReference type="GeneTree" id="ENSGT01000000214408"/>
<feature type="domain" description="Integrase catalytic" evidence="3">
    <location>
        <begin position="149"/>
        <end position="307"/>
    </location>
</feature>
<feature type="compositionally biased region" description="Polar residues" evidence="2">
    <location>
        <begin position="80"/>
        <end position="93"/>
    </location>
</feature>
<evidence type="ECO:0000256" key="1">
    <source>
        <dbReference type="ARBA" id="ARBA00039658"/>
    </source>
</evidence>
<dbReference type="GO" id="GO:0015074">
    <property type="term" value="P:DNA integration"/>
    <property type="evidence" value="ECO:0007669"/>
    <property type="project" value="InterPro"/>
</dbReference>
<dbReference type="PROSITE" id="PS50994">
    <property type="entry name" value="INTEGRASE"/>
    <property type="match status" value="1"/>
</dbReference>
<dbReference type="GO" id="GO:0003676">
    <property type="term" value="F:nucleic acid binding"/>
    <property type="evidence" value="ECO:0007669"/>
    <property type="project" value="InterPro"/>
</dbReference>
<name>A0A3Q4GD24_NEOBR</name>
<dbReference type="Ensembl" id="ENSNBRT00000000901.1">
    <property type="protein sequence ID" value="ENSNBRP00000000852.1"/>
    <property type="gene ID" value="ENSNBRG00000000747.1"/>
</dbReference>
<dbReference type="OMA" id="CSSHALE"/>
<organism evidence="4 5">
    <name type="scientific">Neolamprologus brichardi</name>
    <name type="common">Fairy cichlid</name>
    <name type="synonym">Lamprologus brichardi</name>
    <dbReference type="NCBI Taxonomy" id="32507"/>
    <lineage>
        <taxon>Eukaryota</taxon>
        <taxon>Metazoa</taxon>
        <taxon>Chordata</taxon>
        <taxon>Craniata</taxon>
        <taxon>Vertebrata</taxon>
        <taxon>Euteleostomi</taxon>
        <taxon>Actinopterygii</taxon>
        <taxon>Neopterygii</taxon>
        <taxon>Teleostei</taxon>
        <taxon>Neoteleostei</taxon>
        <taxon>Acanthomorphata</taxon>
        <taxon>Ovalentaria</taxon>
        <taxon>Cichlomorphae</taxon>
        <taxon>Cichliformes</taxon>
        <taxon>Cichlidae</taxon>
        <taxon>African cichlids</taxon>
        <taxon>Pseudocrenilabrinae</taxon>
        <taxon>Lamprologini</taxon>
        <taxon>Neolamprologus</taxon>
    </lineage>
</organism>
<dbReference type="SUPFAM" id="SSF53098">
    <property type="entry name" value="Ribonuclease H-like"/>
    <property type="match status" value="1"/>
</dbReference>
<keyword evidence="5" id="KW-1185">Reference proteome</keyword>
<reference evidence="4" key="2">
    <citation type="submission" date="2025-09" db="UniProtKB">
        <authorList>
            <consortium name="Ensembl"/>
        </authorList>
    </citation>
    <scope>IDENTIFICATION</scope>
</reference>
<sequence>MCQIVENVTPSLSQQVVELRTEVNKLSDCLRDSLNIQQSLLKQWDQLTTGNSPPPAVPQSPVFPMATSIPHVPARDKTEPTNSTNPFLPSSPFQPTNPFLPSHSLELSTGHLGVSKTLARLRFRFFWPKMAADVKRYVTSSAGLMVPIVPQKPWEYVGVDFVGPLPRTPTGNAYLIVFVDYLTKWVEASAVKEATSQVEAGKFVTDIFARHGTPTYLISDRGSPFVSELFEHVVSALGSVHRLTTAYQPQTNATERVNRTLKTAIRAYVGDKHTSWDRFLPQICFALRTAPHDSTGMTPAMMLYGRELDTPLDLITQPSTAGVDKPGVPYPETLRASLQEAHDHAKAALDYRQYPKNKVKDLILVCFRYNGR</sequence>
<evidence type="ECO:0000259" key="3">
    <source>
        <dbReference type="PROSITE" id="PS50994"/>
    </source>
</evidence>
<evidence type="ECO:0000313" key="5">
    <source>
        <dbReference type="Proteomes" id="UP000261580"/>
    </source>
</evidence>
<evidence type="ECO:0000313" key="4">
    <source>
        <dbReference type="Ensembl" id="ENSNBRP00000000852.1"/>
    </source>
</evidence>
<dbReference type="Pfam" id="PF00665">
    <property type="entry name" value="rve"/>
    <property type="match status" value="1"/>
</dbReference>
<dbReference type="InterPro" id="IPR050951">
    <property type="entry name" value="Retrovirus_Pol_polyprotein"/>
</dbReference>
<dbReference type="InterPro" id="IPR012337">
    <property type="entry name" value="RNaseH-like_sf"/>
</dbReference>
<accession>A0A3Q4GD24</accession>
<dbReference type="Pfam" id="PF17921">
    <property type="entry name" value="Integrase_H2C2"/>
    <property type="match status" value="1"/>
</dbReference>
<dbReference type="InterPro" id="IPR001584">
    <property type="entry name" value="Integrase_cat-core"/>
</dbReference>
<dbReference type="InterPro" id="IPR041588">
    <property type="entry name" value="Integrase_H2C2"/>
</dbReference>
<proteinExistence type="predicted"/>
<evidence type="ECO:0000256" key="2">
    <source>
        <dbReference type="SAM" id="MobiDB-lite"/>
    </source>
</evidence>
<dbReference type="Proteomes" id="UP000261580">
    <property type="component" value="Unassembled WGS sequence"/>
</dbReference>
<dbReference type="Gene3D" id="1.10.340.70">
    <property type="match status" value="1"/>
</dbReference>
<dbReference type="InterPro" id="IPR036397">
    <property type="entry name" value="RNaseH_sf"/>
</dbReference>
<dbReference type="PANTHER" id="PTHR37984">
    <property type="entry name" value="PROTEIN CBG26694"/>
    <property type="match status" value="1"/>
</dbReference>
<feature type="region of interest" description="Disordered" evidence="2">
    <location>
        <begin position="71"/>
        <end position="93"/>
    </location>
</feature>
<dbReference type="Gene3D" id="3.30.420.10">
    <property type="entry name" value="Ribonuclease H-like superfamily/Ribonuclease H"/>
    <property type="match status" value="1"/>
</dbReference>
<protein>
    <recommendedName>
        <fullName evidence="1">Gypsy retrotransposon integrase-like protein 1</fullName>
    </recommendedName>
</protein>
<dbReference type="PANTHER" id="PTHR37984:SF5">
    <property type="entry name" value="PROTEIN NYNRIN-LIKE"/>
    <property type="match status" value="1"/>
</dbReference>
<dbReference type="STRING" id="32507.ENSNBRP00000000852"/>